<reference evidence="3 4" key="1">
    <citation type="journal article" date="2016" name="Mol. Biol. Evol.">
        <title>Comparative Genomics of Early-Diverging Mushroom-Forming Fungi Provides Insights into the Origins of Lignocellulose Decay Capabilities.</title>
        <authorList>
            <person name="Nagy L.G."/>
            <person name="Riley R."/>
            <person name="Tritt A."/>
            <person name="Adam C."/>
            <person name="Daum C."/>
            <person name="Floudas D."/>
            <person name="Sun H."/>
            <person name="Yadav J.S."/>
            <person name="Pangilinan J."/>
            <person name="Larsson K.H."/>
            <person name="Matsuura K."/>
            <person name="Barry K."/>
            <person name="Labutti K."/>
            <person name="Kuo R."/>
            <person name="Ohm R.A."/>
            <person name="Bhattacharya S.S."/>
            <person name="Shirouzu T."/>
            <person name="Yoshinaga Y."/>
            <person name="Martin F.M."/>
            <person name="Grigoriev I.V."/>
            <person name="Hibbett D.S."/>
        </authorList>
    </citation>
    <scope>NUCLEOTIDE SEQUENCE [LARGE SCALE GENOMIC DNA]</scope>
    <source>
        <strain evidence="3 4">HHB9708</strain>
    </source>
</reference>
<feature type="region of interest" description="Disordered" evidence="1">
    <location>
        <begin position="550"/>
        <end position="587"/>
    </location>
</feature>
<feature type="compositionally biased region" description="Basic and acidic residues" evidence="1">
    <location>
        <begin position="93"/>
        <end position="106"/>
    </location>
</feature>
<feature type="region of interest" description="Disordered" evidence="1">
    <location>
        <begin position="276"/>
        <end position="340"/>
    </location>
</feature>
<keyword evidence="4" id="KW-1185">Reference proteome</keyword>
<feature type="compositionally biased region" description="Acidic residues" evidence="1">
    <location>
        <begin position="707"/>
        <end position="717"/>
    </location>
</feature>
<dbReference type="GO" id="GO:0003723">
    <property type="term" value="F:RNA binding"/>
    <property type="evidence" value="ECO:0007669"/>
    <property type="project" value="TreeGrafter"/>
</dbReference>
<feature type="compositionally biased region" description="Basic and acidic residues" evidence="1">
    <location>
        <begin position="565"/>
        <end position="585"/>
    </location>
</feature>
<accession>A0A164VU49</accession>
<evidence type="ECO:0000313" key="4">
    <source>
        <dbReference type="Proteomes" id="UP000076722"/>
    </source>
</evidence>
<dbReference type="Pfam" id="PF07713">
    <property type="entry name" value="DUF1604"/>
    <property type="match status" value="1"/>
</dbReference>
<evidence type="ECO:0000256" key="1">
    <source>
        <dbReference type="SAM" id="MobiDB-lite"/>
    </source>
</evidence>
<dbReference type="EMBL" id="KV419404">
    <property type="protein sequence ID" value="KZS94472.1"/>
    <property type="molecule type" value="Genomic_DNA"/>
</dbReference>
<proteinExistence type="predicted"/>
<feature type="compositionally biased region" description="Low complexity" evidence="1">
    <location>
        <begin position="718"/>
        <end position="732"/>
    </location>
</feature>
<dbReference type="Pfam" id="PF01585">
    <property type="entry name" value="G-patch"/>
    <property type="match status" value="1"/>
</dbReference>
<dbReference type="Proteomes" id="UP000076722">
    <property type="component" value="Unassembled WGS sequence"/>
</dbReference>
<dbReference type="PANTHER" id="PTHR13384">
    <property type="entry name" value="G PATCH DOMAIN-CONTAINING PROTEIN 1"/>
    <property type="match status" value="1"/>
</dbReference>
<dbReference type="STRING" id="1314777.A0A164VU49"/>
<sequence length="909" mass="99068">MHSGQLKRKLADLGIEGNNPKLTESFCLIGTPLPPLEKSKDTGEFVPLWKQEVRDEQGRRRLHGAFTGGFSAGYFNTVGSKEGWAPSTFVSSRSDRASKKQARPEDFMDEEDLEAARDDRKLVDTHEEMDLLGGTQAELGTRGGDVQNDSIASALESMIPSTKDSAGSLLLRKMGWKPGQGIGPRIPYKQLILQDQQSSSRPFEPPKDVDEDDPANKHLYAPRDTKVLLFQRKDNSFGLGYNPGLNLQQSVDGRTTSVSDNGPNISAGFGLGALNDADDDDVDVYDGGSRGGGRRLAFDEEEKDQDDHIVMGRPGQASQQETLNRRPASSSTFSDGRPLLPGFVLSDKPVSEDTWFPVPEIPKDWTPDPRRVWSQDVKQEDKENVPAKPSFVHPSRRGAFAVTLTADERGAALGEARLPATPKSVFDYLAPKDRERLQNLATTTSLTTVEVPDDSQAPDEALIPHTDPAVARAALSGFQPFTSNPDKQARYTSYLQSQASPGETALLPRRGQNREEFTHELREFAKSALIFKPSSGALGGRFATASIQDLGSKPKEGLYTPSVDGLREDSSVSETPKEPEEEPKRRAARLGMFGALTRETKPWAPAKLLCKRFGVKGPEVEAPPLMASGVAAEPEWKPDLSAGPPIGALGAGPSEETVAAATASFRSGPTAKKDISNIGLGDDDDQGRDVLEYTRPERDIFKAIFASDDESSEDEAETAPAATAEAAPTPSDLPESVPNNVPASIVPAHPSAAPSSAPLYEPSTSSTLGNTPVDISTFRPTFVSRSDRTKDAPSRKEQKEKDKKESKKKGKGKAILSFETDDLQIVPTRSDSPDKERRKKKRKKEKRDDGKVSEDVPMEDDDMWVEKPPPATVNTTDEPVVPCFPDTDLEQDKPTKDPHRGRKRAVDFL</sequence>
<feature type="compositionally biased region" description="Basic and acidic residues" evidence="1">
    <location>
        <begin position="890"/>
        <end position="909"/>
    </location>
</feature>
<dbReference type="PANTHER" id="PTHR13384:SF19">
    <property type="entry name" value="G PATCH DOMAIN-CONTAINING PROTEIN 1"/>
    <property type="match status" value="1"/>
</dbReference>
<feature type="compositionally biased region" description="Basic and acidic residues" evidence="1">
    <location>
        <begin position="687"/>
        <end position="701"/>
    </location>
</feature>
<dbReference type="OrthoDB" id="20507at2759"/>
<dbReference type="GO" id="GO:0006397">
    <property type="term" value="P:mRNA processing"/>
    <property type="evidence" value="ECO:0007669"/>
    <property type="project" value="InterPro"/>
</dbReference>
<feature type="compositionally biased region" description="Low complexity" evidence="1">
    <location>
        <begin position="742"/>
        <end position="763"/>
    </location>
</feature>
<evidence type="ECO:0000313" key="3">
    <source>
        <dbReference type="EMBL" id="KZS94472.1"/>
    </source>
</evidence>
<dbReference type="Pfam" id="PF26093">
    <property type="entry name" value="HTH_TGH"/>
    <property type="match status" value="1"/>
</dbReference>
<dbReference type="PROSITE" id="PS50174">
    <property type="entry name" value="G_PATCH"/>
    <property type="match status" value="1"/>
</dbReference>
<evidence type="ECO:0000259" key="2">
    <source>
        <dbReference type="PROSITE" id="PS50174"/>
    </source>
</evidence>
<feature type="region of interest" description="Disordered" evidence="1">
    <location>
        <begin position="86"/>
        <end position="108"/>
    </location>
</feature>
<feature type="compositionally biased region" description="Polar residues" evidence="1">
    <location>
        <begin position="764"/>
        <end position="774"/>
    </location>
</feature>
<dbReference type="AlphaFoldDB" id="A0A164VU49"/>
<protein>
    <recommendedName>
        <fullName evidence="2">G-patch domain-containing protein</fullName>
    </recommendedName>
</protein>
<dbReference type="InterPro" id="IPR011666">
    <property type="entry name" value="DUF1604"/>
</dbReference>
<feature type="domain" description="G-patch" evidence="2">
    <location>
        <begin position="163"/>
        <end position="183"/>
    </location>
</feature>
<name>A0A164VU49_9AGAM</name>
<organism evidence="3 4">
    <name type="scientific">Sistotremastrum niveocremeum HHB9708</name>
    <dbReference type="NCBI Taxonomy" id="1314777"/>
    <lineage>
        <taxon>Eukaryota</taxon>
        <taxon>Fungi</taxon>
        <taxon>Dikarya</taxon>
        <taxon>Basidiomycota</taxon>
        <taxon>Agaricomycotina</taxon>
        <taxon>Agaricomycetes</taxon>
        <taxon>Sistotremastrales</taxon>
        <taxon>Sistotremastraceae</taxon>
        <taxon>Sertulicium</taxon>
        <taxon>Sertulicium niveocremeum</taxon>
    </lineage>
</organism>
<feature type="region of interest" description="Disordered" evidence="1">
    <location>
        <begin position="663"/>
        <end position="909"/>
    </location>
</feature>
<gene>
    <name evidence="3" type="ORF">SISNIDRAFT_494951</name>
</gene>
<dbReference type="GO" id="GO:0005634">
    <property type="term" value="C:nucleus"/>
    <property type="evidence" value="ECO:0007669"/>
    <property type="project" value="TreeGrafter"/>
</dbReference>
<feature type="compositionally biased region" description="Polar residues" evidence="1">
    <location>
        <begin position="316"/>
        <end position="334"/>
    </location>
</feature>
<dbReference type="InterPro" id="IPR000467">
    <property type="entry name" value="G_patch_dom"/>
</dbReference>
<feature type="region of interest" description="Disordered" evidence="1">
    <location>
        <begin position="195"/>
        <end position="220"/>
    </location>
</feature>
<feature type="compositionally biased region" description="Basic and acidic residues" evidence="1">
    <location>
        <begin position="785"/>
        <end position="805"/>
    </location>
</feature>